<name>A0A644W6B5_9ZZZZ</name>
<proteinExistence type="predicted"/>
<comment type="caution">
    <text evidence="2">The sequence shown here is derived from an EMBL/GenBank/DDBJ whole genome shotgun (WGS) entry which is preliminary data.</text>
</comment>
<reference evidence="2" key="1">
    <citation type="submission" date="2019-08" db="EMBL/GenBank/DDBJ databases">
        <authorList>
            <person name="Kucharzyk K."/>
            <person name="Murdoch R.W."/>
            <person name="Higgins S."/>
            <person name="Loffler F."/>
        </authorList>
    </citation>
    <scope>NUCLEOTIDE SEQUENCE</scope>
</reference>
<keyword evidence="1" id="KW-0812">Transmembrane</keyword>
<keyword evidence="1" id="KW-1133">Transmembrane helix</keyword>
<gene>
    <name evidence="2" type="ORF">SDC9_45551</name>
</gene>
<accession>A0A644W6B5</accession>
<dbReference type="AlphaFoldDB" id="A0A644W6B5"/>
<keyword evidence="1" id="KW-0472">Membrane</keyword>
<organism evidence="2">
    <name type="scientific">bioreactor metagenome</name>
    <dbReference type="NCBI Taxonomy" id="1076179"/>
    <lineage>
        <taxon>unclassified sequences</taxon>
        <taxon>metagenomes</taxon>
        <taxon>ecological metagenomes</taxon>
    </lineage>
</organism>
<evidence type="ECO:0000256" key="1">
    <source>
        <dbReference type="SAM" id="Phobius"/>
    </source>
</evidence>
<dbReference type="EMBL" id="VSSQ01000660">
    <property type="protein sequence ID" value="MPL99334.1"/>
    <property type="molecule type" value="Genomic_DNA"/>
</dbReference>
<protein>
    <submittedName>
        <fullName evidence="2">Uncharacterized protein</fullName>
    </submittedName>
</protein>
<feature type="transmembrane region" description="Helical" evidence="1">
    <location>
        <begin position="6"/>
        <end position="26"/>
    </location>
</feature>
<evidence type="ECO:0000313" key="2">
    <source>
        <dbReference type="EMBL" id="MPL99334.1"/>
    </source>
</evidence>
<sequence length="210" mass="23755">MKSRNIISIVLIVGVLALVVVLYNSIMRPLRFEAEYNKRSTEVINKLKDIRAIQEAYKSTHGQFCGNIDSLIIFLETGKVNMVKKFGIVPDSLTEAQALKAGIIKRDTVEVNPLEKLMEEKKLITSAKEIKNLKYIPYSDNKVFVMKADVIERGGVKVPTFEATADIFTYTKEMKEQDVVNLKAELEGKNRFPGWKVGDVTQPITDGNWE</sequence>